<dbReference type="InterPro" id="IPR036909">
    <property type="entry name" value="Cyt_c-like_dom_sf"/>
</dbReference>
<evidence type="ECO:0000256" key="5">
    <source>
        <dbReference type="ARBA" id="ARBA00023004"/>
    </source>
</evidence>
<evidence type="ECO:0000256" key="1">
    <source>
        <dbReference type="ARBA" id="ARBA00022448"/>
    </source>
</evidence>
<dbReference type="EMBL" id="SMAF01000007">
    <property type="protein sequence ID" value="TCS98910.1"/>
    <property type="molecule type" value="Genomic_DNA"/>
</dbReference>
<organism evidence="9 10">
    <name type="scientific">Pseudofulvimonas gallinarii</name>
    <dbReference type="NCBI Taxonomy" id="634155"/>
    <lineage>
        <taxon>Bacteria</taxon>
        <taxon>Pseudomonadati</taxon>
        <taxon>Pseudomonadota</taxon>
        <taxon>Gammaproteobacteria</taxon>
        <taxon>Lysobacterales</taxon>
        <taxon>Rhodanobacteraceae</taxon>
        <taxon>Pseudofulvimonas</taxon>
    </lineage>
</organism>
<comment type="caution">
    <text evidence="9">The sequence shown here is derived from an EMBL/GenBank/DDBJ whole genome shotgun (WGS) entry which is preliminary data.</text>
</comment>
<keyword evidence="3 6" id="KW-0479">Metal-binding</keyword>
<evidence type="ECO:0000256" key="6">
    <source>
        <dbReference type="PROSITE-ProRule" id="PRU00433"/>
    </source>
</evidence>
<gene>
    <name evidence="9" type="ORF">EDC25_107107</name>
</gene>
<feature type="transmembrane region" description="Helical" evidence="7">
    <location>
        <begin position="12"/>
        <end position="33"/>
    </location>
</feature>
<accession>A0A4R3LH60</accession>
<dbReference type="GO" id="GO:0009055">
    <property type="term" value="F:electron transfer activity"/>
    <property type="evidence" value="ECO:0007669"/>
    <property type="project" value="InterPro"/>
</dbReference>
<dbReference type="PRINTS" id="PR00607">
    <property type="entry name" value="CYTCHROMECIE"/>
</dbReference>
<protein>
    <submittedName>
        <fullName evidence="9">Cytochrome c5</fullName>
    </submittedName>
</protein>
<keyword evidence="4" id="KW-0249">Electron transport</keyword>
<feature type="domain" description="Cytochrome c" evidence="8">
    <location>
        <begin position="88"/>
        <end position="171"/>
    </location>
</feature>
<dbReference type="GO" id="GO:0005506">
    <property type="term" value="F:iron ion binding"/>
    <property type="evidence" value="ECO:0007669"/>
    <property type="project" value="InterPro"/>
</dbReference>
<dbReference type="InterPro" id="IPR002323">
    <property type="entry name" value="Cyt_CIE"/>
</dbReference>
<evidence type="ECO:0000313" key="10">
    <source>
        <dbReference type="Proteomes" id="UP000294599"/>
    </source>
</evidence>
<dbReference type="PANTHER" id="PTHR40942">
    <property type="match status" value="1"/>
</dbReference>
<dbReference type="PROSITE" id="PS51007">
    <property type="entry name" value="CYTC"/>
    <property type="match status" value="1"/>
</dbReference>
<keyword evidence="10" id="KW-1185">Reference proteome</keyword>
<evidence type="ECO:0000313" key="9">
    <source>
        <dbReference type="EMBL" id="TCS98910.1"/>
    </source>
</evidence>
<dbReference type="AlphaFoldDB" id="A0A4R3LH60"/>
<dbReference type="Gene3D" id="1.10.760.10">
    <property type="entry name" value="Cytochrome c-like domain"/>
    <property type="match status" value="1"/>
</dbReference>
<keyword evidence="7" id="KW-0472">Membrane</keyword>
<dbReference type="GO" id="GO:0020037">
    <property type="term" value="F:heme binding"/>
    <property type="evidence" value="ECO:0007669"/>
    <property type="project" value="InterPro"/>
</dbReference>
<evidence type="ECO:0000256" key="3">
    <source>
        <dbReference type="ARBA" id="ARBA00022723"/>
    </source>
</evidence>
<dbReference type="InterPro" id="IPR009056">
    <property type="entry name" value="Cyt_c-like_dom"/>
</dbReference>
<dbReference type="Proteomes" id="UP000294599">
    <property type="component" value="Unassembled WGS sequence"/>
</dbReference>
<dbReference type="RefSeq" id="WP_123522264.1">
    <property type="nucleotide sequence ID" value="NZ_JBHLWF010000032.1"/>
</dbReference>
<keyword evidence="7" id="KW-0812">Transmembrane</keyword>
<sequence>MNNTDLTFLKKFASLIAGFVVLSLVLITVAFSVHGRHKGDTRTPEQLAAVQARIAPVSGVYAGASGQMAQAAAEAAAAAAAQAQVAYGGTLDGSVIYGNLCKTCHDTGAGGAPTMTRAAWSDRIAKGTDTLVQHAIDGFQGNTGIMPPRGGNPSLSDDQVRASVEWMLENIN</sequence>
<evidence type="ECO:0000256" key="2">
    <source>
        <dbReference type="ARBA" id="ARBA00022617"/>
    </source>
</evidence>
<evidence type="ECO:0000256" key="7">
    <source>
        <dbReference type="SAM" id="Phobius"/>
    </source>
</evidence>
<keyword evidence="7" id="KW-1133">Transmembrane helix</keyword>
<reference evidence="9 10" key="1">
    <citation type="submission" date="2019-03" db="EMBL/GenBank/DDBJ databases">
        <title>Genomic Encyclopedia of Type Strains, Phase IV (KMG-IV): sequencing the most valuable type-strain genomes for metagenomic binning, comparative biology and taxonomic classification.</title>
        <authorList>
            <person name="Goeker M."/>
        </authorList>
    </citation>
    <scope>NUCLEOTIDE SEQUENCE [LARGE SCALE GENOMIC DNA]</scope>
    <source>
        <strain evidence="9 10">DSM 21944</strain>
    </source>
</reference>
<dbReference type="PANTHER" id="PTHR40942:SF2">
    <property type="entry name" value="CYTOCHROME-RELATED"/>
    <property type="match status" value="1"/>
</dbReference>
<dbReference type="OrthoDB" id="9814708at2"/>
<keyword evidence="5 6" id="KW-0408">Iron</keyword>
<proteinExistence type="predicted"/>
<keyword evidence="1" id="KW-0813">Transport</keyword>
<keyword evidence="2 6" id="KW-0349">Heme</keyword>
<evidence type="ECO:0000256" key="4">
    <source>
        <dbReference type="ARBA" id="ARBA00022982"/>
    </source>
</evidence>
<dbReference type="Pfam" id="PF13442">
    <property type="entry name" value="Cytochrome_CBB3"/>
    <property type="match status" value="1"/>
</dbReference>
<name>A0A4R3LH60_9GAMM</name>
<dbReference type="SUPFAM" id="SSF46626">
    <property type="entry name" value="Cytochrome c"/>
    <property type="match status" value="1"/>
</dbReference>
<evidence type="ECO:0000259" key="8">
    <source>
        <dbReference type="PROSITE" id="PS51007"/>
    </source>
</evidence>